<feature type="transmembrane region" description="Helical" evidence="7">
    <location>
        <begin position="36"/>
        <end position="58"/>
    </location>
</feature>
<evidence type="ECO:0000256" key="1">
    <source>
        <dbReference type="ARBA" id="ARBA00004141"/>
    </source>
</evidence>
<gene>
    <name evidence="8" type="ORF">BB559_003364</name>
</gene>
<dbReference type="GO" id="GO:0005886">
    <property type="term" value="C:plasma membrane"/>
    <property type="evidence" value="ECO:0007669"/>
    <property type="project" value="TreeGrafter"/>
</dbReference>
<proteinExistence type="inferred from homology"/>
<dbReference type="InterPro" id="IPR005045">
    <property type="entry name" value="CDC50/LEM3_fam"/>
</dbReference>
<dbReference type="Pfam" id="PF03381">
    <property type="entry name" value="CDC50"/>
    <property type="match status" value="1"/>
</dbReference>
<evidence type="ECO:0000256" key="7">
    <source>
        <dbReference type="SAM" id="Phobius"/>
    </source>
</evidence>
<name>A0A2T9YLQ3_9FUNG</name>
<comment type="similarity">
    <text evidence="2 6">Belongs to the CDC50/LEM3 family.</text>
</comment>
<evidence type="ECO:0000313" key="8">
    <source>
        <dbReference type="EMBL" id="PVU93265.1"/>
    </source>
</evidence>
<comment type="caution">
    <text evidence="8">The sequence shown here is derived from an EMBL/GenBank/DDBJ whole genome shotgun (WGS) entry which is preliminary data.</text>
</comment>
<keyword evidence="5 6" id="KW-0472">Membrane</keyword>
<evidence type="ECO:0000256" key="6">
    <source>
        <dbReference type="PIRNR" id="PIRNR015840"/>
    </source>
</evidence>
<sequence>MSFQKKGDKAKSKRPANTAFKQQRLRAWQPLLTPKTVLPTFFIIGIIFAPIGGILFWASQKLFEITINYTTCAKAGSDFSEMNSNQYSLYYGKSGITQSPPSIKYNSATKTCSLRIPIPVSVPAPIFLYYKLTNFYQNHRRYVKSFDKDQLNGVARSASSLSGGDCEPLSTRTINGTTKPIYPCGLIANSVFNDTINDLVLLNPKASSELSEVYPLTSDGVAWDSDTSRFKKTSYSNNDVYPPPNWDLRYPYGYTNSTPIPDISKDSNLIVWMRTAGLPTFRKLHGRNINDQLSDGIYQIDIVMNYDVESFGGTKSIVISTTSAIGGRNAALGISYIVVGCLCFILGVIFTVRHLYRPRRLGDHTYLSWNQQVQSGLSEGSTNIGSH</sequence>
<comment type="subcellular location">
    <subcellularLocation>
        <location evidence="1">Membrane</location>
        <topology evidence="1">Multi-pass membrane protein</topology>
    </subcellularLocation>
</comment>
<evidence type="ECO:0000256" key="4">
    <source>
        <dbReference type="ARBA" id="ARBA00022989"/>
    </source>
</evidence>
<dbReference type="GO" id="GO:0005783">
    <property type="term" value="C:endoplasmic reticulum"/>
    <property type="evidence" value="ECO:0007669"/>
    <property type="project" value="TreeGrafter"/>
</dbReference>
<dbReference type="PANTHER" id="PTHR10926:SF0">
    <property type="entry name" value="CDC50, ISOFORM A"/>
    <property type="match status" value="1"/>
</dbReference>
<evidence type="ECO:0008006" key="10">
    <source>
        <dbReference type="Google" id="ProtNLM"/>
    </source>
</evidence>
<evidence type="ECO:0000256" key="3">
    <source>
        <dbReference type="ARBA" id="ARBA00022692"/>
    </source>
</evidence>
<reference evidence="8 9" key="1">
    <citation type="journal article" date="2018" name="MBio">
        <title>Comparative Genomics Reveals the Core Gene Toolbox for the Fungus-Insect Symbiosis.</title>
        <authorList>
            <person name="Wang Y."/>
            <person name="Stata M."/>
            <person name="Wang W."/>
            <person name="Stajich J.E."/>
            <person name="White M.M."/>
            <person name="Moncalvo J.M."/>
        </authorList>
    </citation>
    <scope>NUCLEOTIDE SEQUENCE [LARGE SCALE GENOMIC DNA]</scope>
    <source>
        <strain evidence="8 9">AUS-77-4</strain>
    </source>
</reference>
<evidence type="ECO:0000256" key="2">
    <source>
        <dbReference type="ARBA" id="ARBA00009457"/>
    </source>
</evidence>
<keyword evidence="3 7" id="KW-0812">Transmembrane</keyword>
<feature type="transmembrane region" description="Helical" evidence="7">
    <location>
        <begin position="330"/>
        <end position="352"/>
    </location>
</feature>
<dbReference type="EMBL" id="MBFT01000328">
    <property type="protein sequence ID" value="PVU93265.1"/>
    <property type="molecule type" value="Genomic_DNA"/>
</dbReference>
<evidence type="ECO:0000313" key="9">
    <source>
        <dbReference type="Proteomes" id="UP000245699"/>
    </source>
</evidence>
<dbReference type="PANTHER" id="PTHR10926">
    <property type="entry name" value="CELL CYCLE CONTROL PROTEIN 50"/>
    <property type="match status" value="1"/>
</dbReference>
<dbReference type="AlphaFoldDB" id="A0A2T9YLQ3"/>
<keyword evidence="9" id="KW-1185">Reference proteome</keyword>
<dbReference type="GO" id="GO:0005794">
    <property type="term" value="C:Golgi apparatus"/>
    <property type="evidence" value="ECO:0007669"/>
    <property type="project" value="TreeGrafter"/>
</dbReference>
<accession>A0A2T9YLQ3</accession>
<dbReference type="OrthoDB" id="340608at2759"/>
<dbReference type="Proteomes" id="UP000245699">
    <property type="component" value="Unassembled WGS sequence"/>
</dbReference>
<dbReference type="STRING" id="61424.A0A2T9YLQ3"/>
<evidence type="ECO:0000256" key="5">
    <source>
        <dbReference type="ARBA" id="ARBA00023136"/>
    </source>
</evidence>
<organism evidence="8 9">
    <name type="scientific">Furculomyces boomerangus</name>
    <dbReference type="NCBI Taxonomy" id="61424"/>
    <lineage>
        <taxon>Eukaryota</taxon>
        <taxon>Fungi</taxon>
        <taxon>Fungi incertae sedis</taxon>
        <taxon>Zoopagomycota</taxon>
        <taxon>Kickxellomycotina</taxon>
        <taxon>Harpellomycetes</taxon>
        <taxon>Harpellales</taxon>
        <taxon>Harpellaceae</taxon>
        <taxon>Furculomyces</taxon>
    </lineage>
</organism>
<dbReference type="PIRSF" id="PIRSF015840">
    <property type="entry name" value="DUF284_TM_euk"/>
    <property type="match status" value="1"/>
</dbReference>
<keyword evidence="4 7" id="KW-1133">Transmembrane helix</keyword>
<protein>
    <recommendedName>
        <fullName evidence="10">Cell cycle control protein</fullName>
    </recommendedName>
</protein>
<dbReference type="GO" id="GO:0045332">
    <property type="term" value="P:phospholipid translocation"/>
    <property type="evidence" value="ECO:0007669"/>
    <property type="project" value="UniProtKB-UniRule"/>
</dbReference>